<dbReference type="PANTHER" id="PTHR38646">
    <property type="entry name" value="YALI0F00814P"/>
    <property type="match status" value="1"/>
</dbReference>
<evidence type="ECO:0000313" key="3">
    <source>
        <dbReference type="Proteomes" id="UP000321331"/>
    </source>
</evidence>
<feature type="transmembrane region" description="Helical" evidence="1">
    <location>
        <begin position="200"/>
        <end position="222"/>
    </location>
</feature>
<keyword evidence="1" id="KW-1133">Transmembrane helix</keyword>
<keyword evidence="1" id="KW-0472">Membrane</keyword>
<proteinExistence type="predicted"/>
<feature type="transmembrane region" description="Helical" evidence="1">
    <location>
        <begin position="152"/>
        <end position="170"/>
    </location>
</feature>
<dbReference type="AlphaFoldDB" id="A0A5C6T3B2"/>
<organism evidence="2 3">
    <name type="scientific">Fusarium oxysporum f. sp. cubense</name>
    <dbReference type="NCBI Taxonomy" id="61366"/>
    <lineage>
        <taxon>Eukaryota</taxon>
        <taxon>Fungi</taxon>
        <taxon>Dikarya</taxon>
        <taxon>Ascomycota</taxon>
        <taxon>Pezizomycotina</taxon>
        <taxon>Sordariomycetes</taxon>
        <taxon>Hypocreomycetidae</taxon>
        <taxon>Hypocreales</taxon>
        <taxon>Nectriaceae</taxon>
        <taxon>Fusarium</taxon>
        <taxon>Fusarium oxysporum species complex</taxon>
    </lineage>
</organism>
<keyword evidence="1" id="KW-0812">Transmembrane</keyword>
<dbReference type="Proteomes" id="UP000321331">
    <property type="component" value="Unassembled WGS sequence"/>
</dbReference>
<reference evidence="2 3" key="1">
    <citation type="submission" date="2019-07" db="EMBL/GenBank/DDBJ databases">
        <title>The First High-Quality Draft Genome Sequence of the Causal Agent of the Current Panama Disease Epidemic.</title>
        <authorList>
            <person name="Warmington R.J."/>
            <person name="Kay W."/>
            <person name="Jeffries A."/>
            <person name="Bebber D."/>
            <person name="Moore K."/>
            <person name="Studholme D.J."/>
        </authorList>
    </citation>
    <scope>NUCLEOTIDE SEQUENCE [LARGE SCALE GENOMIC DNA]</scope>
    <source>
        <strain evidence="2 3">TR4</strain>
    </source>
</reference>
<protein>
    <submittedName>
        <fullName evidence="2">Uncharacterized protein</fullName>
    </submittedName>
</protein>
<name>A0A5C6T3B2_FUSOC</name>
<evidence type="ECO:0000256" key="1">
    <source>
        <dbReference type="SAM" id="Phobius"/>
    </source>
</evidence>
<comment type="caution">
    <text evidence="2">The sequence shown here is derived from an EMBL/GenBank/DDBJ whole genome shotgun (WGS) entry which is preliminary data.</text>
</comment>
<gene>
    <name evidence="2" type="ORF">FocTR4_00001185</name>
</gene>
<dbReference type="PANTHER" id="PTHR38646:SF1">
    <property type="entry name" value="DUF202 DOMAIN-CONTAINING PROTEIN"/>
    <property type="match status" value="1"/>
</dbReference>
<accession>A0A5C6T3B2</accession>
<evidence type="ECO:0000313" key="2">
    <source>
        <dbReference type="EMBL" id="TXC05313.1"/>
    </source>
</evidence>
<sequence length="223" mass="25484">MTGTHDISQPLNRNWSPQPQLFHLHARTRLDCIFVKLRTITAQSLTYVSLYTKLRDSHTIICGIVARTLSGGNTLTMFQTTIHIRCRMRTKTCYCPQSGRHEMKTMHLTDMYRLVEVRAAQRTFEGAYVRTALGQFSFALIILKVFTEEFYAIGALFAVYGVAVMLVAIYRRYEGQNQFFTSESADGSLKRKFRTSGNSVLLLTILSLSAYITLMVLTWRLVS</sequence>
<dbReference type="EMBL" id="VMNF01000007">
    <property type="protein sequence ID" value="TXC05313.1"/>
    <property type="molecule type" value="Genomic_DNA"/>
</dbReference>